<evidence type="ECO:0000256" key="5">
    <source>
        <dbReference type="ARBA" id="ARBA00022985"/>
    </source>
</evidence>
<gene>
    <name evidence="9" type="ordered locus">Turpa_1618</name>
</gene>
<protein>
    <submittedName>
        <fullName evidence="9">Glycosyl transferase family 2</fullName>
    </submittedName>
</protein>
<dbReference type="Pfam" id="PF00535">
    <property type="entry name" value="Glycos_transf_2"/>
    <property type="match status" value="1"/>
</dbReference>
<evidence type="ECO:0000256" key="2">
    <source>
        <dbReference type="ARBA" id="ARBA00022676"/>
    </source>
</evidence>
<keyword evidence="6" id="KW-1133">Transmembrane helix</keyword>
<keyword evidence="5" id="KW-0448">Lipopolysaccharide biosynthesis</keyword>
<keyword evidence="2" id="KW-0328">Glycosyltransferase</keyword>
<dbReference type="PANTHER" id="PTHR48090:SF3">
    <property type="entry name" value="UNDECAPRENYL-PHOSPHATE 4-DEOXY-4-FORMAMIDO-L-ARABINOSE TRANSFERASE"/>
    <property type="match status" value="1"/>
</dbReference>
<dbReference type="Gene3D" id="3.90.550.10">
    <property type="entry name" value="Spore Coat Polysaccharide Biosynthesis Protein SpsA, Chain A"/>
    <property type="match status" value="1"/>
</dbReference>
<dbReference type="Proteomes" id="UP000006048">
    <property type="component" value="Chromosome"/>
</dbReference>
<sequence length="227" mass="25825">MELFGLSVIMPVFNNARVLPKTLSALTHYLSREFANYELILVDDDSTDESPKILIAAASDNPNIRLLMHKHNQGQQQTIADGAFLAREEIILAVDADLPCALADLKEMAIMTRKGYEFVMGKRPKNLRRSWWRGVGSRIATMTFRQLYPFKISDFGCGIAAAHRRLIEERRSDAKPVRLLKLELLRLANTYIEIEIHPSENSSTASTSYSFAKLLTLFLALFFSRFR</sequence>
<reference evidence="9 10" key="1">
    <citation type="submission" date="2012-06" db="EMBL/GenBank/DDBJ databases">
        <title>The complete chromosome of genome of Turneriella parva DSM 21527.</title>
        <authorList>
            <consortium name="US DOE Joint Genome Institute (JGI-PGF)"/>
            <person name="Lucas S."/>
            <person name="Han J."/>
            <person name="Lapidus A."/>
            <person name="Bruce D."/>
            <person name="Goodwin L."/>
            <person name="Pitluck S."/>
            <person name="Peters L."/>
            <person name="Kyrpides N."/>
            <person name="Mavromatis K."/>
            <person name="Ivanova N."/>
            <person name="Mikhailova N."/>
            <person name="Chertkov O."/>
            <person name="Detter J.C."/>
            <person name="Tapia R."/>
            <person name="Han C."/>
            <person name="Land M."/>
            <person name="Hauser L."/>
            <person name="Markowitz V."/>
            <person name="Cheng J.-F."/>
            <person name="Hugenholtz P."/>
            <person name="Woyke T."/>
            <person name="Wu D."/>
            <person name="Gronow S."/>
            <person name="Wellnitz S."/>
            <person name="Brambilla E."/>
            <person name="Klenk H.-P."/>
            <person name="Eisen J.A."/>
        </authorList>
    </citation>
    <scope>NUCLEOTIDE SEQUENCE [LARGE SCALE GENOMIC DNA]</scope>
    <source>
        <strain evidence="10">ATCC BAA-1111 / DSM 21527 / NCTC 11395 / H</strain>
    </source>
</reference>
<evidence type="ECO:0000256" key="6">
    <source>
        <dbReference type="ARBA" id="ARBA00022989"/>
    </source>
</evidence>
<keyword evidence="7" id="KW-0472">Membrane</keyword>
<evidence type="ECO:0000256" key="7">
    <source>
        <dbReference type="ARBA" id="ARBA00023136"/>
    </source>
</evidence>
<dbReference type="KEGG" id="tpx:Turpa_1618"/>
<dbReference type="PANTHER" id="PTHR48090">
    <property type="entry name" value="UNDECAPRENYL-PHOSPHATE 4-DEOXY-4-FORMAMIDO-L-ARABINOSE TRANSFERASE-RELATED"/>
    <property type="match status" value="1"/>
</dbReference>
<evidence type="ECO:0000256" key="4">
    <source>
        <dbReference type="ARBA" id="ARBA00022692"/>
    </source>
</evidence>
<dbReference type="HOGENOM" id="CLU_1219274_0_0_12"/>
<accession>I4B4Q9</accession>
<keyword evidence="10" id="KW-1185">Reference proteome</keyword>
<dbReference type="InterPro" id="IPR050256">
    <property type="entry name" value="Glycosyltransferase_2"/>
</dbReference>
<evidence type="ECO:0000259" key="8">
    <source>
        <dbReference type="Pfam" id="PF00535"/>
    </source>
</evidence>
<dbReference type="GO" id="GO:0016757">
    <property type="term" value="F:glycosyltransferase activity"/>
    <property type="evidence" value="ECO:0007669"/>
    <property type="project" value="UniProtKB-KW"/>
</dbReference>
<dbReference type="InterPro" id="IPR001173">
    <property type="entry name" value="Glyco_trans_2-like"/>
</dbReference>
<dbReference type="GO" id="GO:0005886">
    <property type="term" value="C:plasma membrane"/>
    <property type="evidence" value="ECO:0007669"/>
    <property type="project" value="TreeGrafter"/>
</dbReference>
<keyword evidence="4" id="KW-0812">Transmembrane</keyword>
<name>I4B4Q9_TURPD</name>
<keyword evidence="3 9" id="KW-0808">Transferase</keyword>
<feature type="domain" description="Glycosyltransferase 2-like" evidence="8">
    <location>
        <begin position="7"/>
        <end position="169"/>
    </location>
</feature>
<evidence type="ECO:0000256" key="1">
    <source>
        <dbReference type="ARBA" id="ARBA00022475"/>
    </source>
</evidence>
<organism evidence="9 10">
    <name type="scientific">Turneriella parva (strain ATCC BAA-1111 / DSM 21527 / NCTC 11395 / H)</name>
    <name type="common">Leptospira parva</name>
    <dbReference type="NCBI Taxonomy" id="869212"/>
    <lineage>
        <taxon>Bacteria</taxon>
        <taxon>Pseudomonadati</taxon>
        <taxon>Spirochaetota</taxon>
        <taxon>Spirochaetia</taxon>
        <taxon>Leptospirales</taxon>
        <taxon>Leptospiraceae</taxon>
        <taxon>Turneriella</taxon>
    </lineage>
</organism>
<dbReference type="EMBL" id="CP002959">
    <property type="protein sequence ID" value="AFM12266.1"/>
    <property type="molecule type" value="Genomic_DNA"/>
</dbReference>
<dbReference type="GO" id="GO:0009103">
    <property type="term" value="P:lipopolysaccharide biosynthetic process"/>
    <property type="evidence" value="ECO:0007669"/>
    <property type="project" value="UniProtKB-KW"/>
</dbReference>
<dbReference type="AlphaFoldDB" id="I4B4Q9"/>
<dbReference type="STRING" id="869212.Turpa_1618"/>
<evidence type="ECO:0000313" key="9">
    <source>
        <dbReference type="EMBL" id="AFM12266.1"/>
    </source>
</evidence>
<dbReference type="SUPFAM" id="SSF53448">
    <property type="entry name" value="Nucleotide-diphospho-sugar transferases"/>
    <property type="match status" value="1"/>
</dbReference>
<keyword evidence="1" id="KW-1003">Cell membrane</keyword>
<dbReference type="CDD" id="cd04179">
    <property type="entry name" value="DPM_DPG-synthase_like"/>
    <property type="match status" value="1"/>
</dbReference>
<dbReference type="RefSeq" id="WP_014802777.1">
    <property type="nucleotide sequence ID" value="NC_018020.1"/>
</dbReference>
<evidence type="ECO:0000256" key="3">
    <source>
        <dbReference type="ARBA" id="ARBA00022679"/>
    </source>
</evidence>
<proteinExistence type="predicted"/>
<dbReference type="InterPro" id="IPR029044">
    <property type="entry name" value="Nucleotide-diphossugar_trans"/>
</dbReference>
<evidence type="ECO:0000313" key="10">
    <source>
        <dbReference type="Proteomes" id="UP000006048"/>
    </source>
</evidence>